<sequence length="46" mass="5412">MEFLVNLFFKFFTSIMEFVGFVAGYSPCTNFFDEPEVPSELTKIYE</sequence>
<dbReference type="SMART" id="SM00794">
    <property type="entry name" value="AgrD"/>
    <property type="match status" value="1"/>
</dbReference>
<dbReference type="Proteomes" id="UP000481807">
    <property type="component" value="Unassembled WGS sequence"/>
</dbReference>
<dbReference type="InterPro" id="IPR009229">
    <property type="entry name" value="AgrD"/>
</dbReference>
<reference evidence="1 6" key="3">
    <citation type="submission" date="2020-03" db="EMBL/GenBank/DDBJ databases">
        <title>Comparative genetics of Staphylococcus warneri persistents from caprine mastitis.</title>
        <authorList>
            <person name="Franca C.A."/>
            <person name="Rosa D.S."/>
            <person name="Silva A."/>
            <person name="Rodrigues D.L.N."/>
            <person name="Santos R.G."/>
            <person name="Castillo R.E.H."/>
            <person name="Moreira M.A.S."/>
            <person name="Lima M.C."/>
            <person name="Gouveia G.V."/>
            <person name="Gouveia J.J.S."/>
            <person name="Souza R.F.S."/>
            <person name="Bertram B."/>
            <person name="Azevedo V."/>
            <person name="Costa M."/>
        </authorList>
    </citation>
    <scope>NUCLEOTIDE SEQUENCE [LARGE SCALE GENOMIC DNA]</scope>
    <source>
        <strain evidence="1 6">Cap 9.2</strain>
    </source>
</reference>
<dbReference type="Proteomes" id="UP000261016">
    <property type="component" value="Unassembled WGS sequence"/>
</dbReference>
<dbReference type="RefSeq" id="WP_002466272.1">
    <property type="nucleotide sequence ID" value="NZ_CABMFV010000010.1"/>
</dbReference>
<accession>A0A364UNY4</accession>
<evidence type="ECO:0000313" key="1">
    <source>
        <dbReference type="EMBL" id="MCG6225238.1"/>
    </source>
</evidence>
<name>A0A364UNY4_STAWA</name>
<dbReference type="EMBL" id="JAANHJ010000001">
    <property type="protein sequence ID" value="MCG6225238.1"/>
    <property type="molecule type" value="Genomic_DNA"/>
</dbReference>
<proteinExistence type="predicted"/>
<gene>
    <name evidence="2" type="ORF">D3Z30_10510</name>
    <name evidence="3" type="ORF">DXC19_11950</name>
    <name evidence="1" type="ORF">G8J23_04320</name>
</gene>
<dbReference type="EMBL" id="QSTD01000010">
    <property type="protein sequence ID" value="RGM27991.1"/>
    <property type="molecule type" value="Genomic_DNA"/>
</dbReference>
<organism evidence="3 4">
    <name type="scientific">Staphylococcus warneri</name>
    <dbReference type="NCBI Taxonomy" id="1292"/>
    <lineage>
        <taxon>Bacteria</taxon>
        <taxon>Bacillati</taxon>
        <taxon>Bacillota</taxon>
        <taxon>Bacilli</taxon>
        <taxon>Bacillales</taxon>
        <taxon>Staphylococcaceae</taxon>
        <taxon>Staphylococcus</taxon>
    </lineage>
</organism>
<reference evidence="2 5" key="2">
    <citation type="submission" date="2018-08" db="EMBL/GenBank/DDBJ databases">
        <title>Murine metabolic-syndrome-specific gut microbial biobank.</title>
        <authorList>
            <person name="Liu C."/>
        </authorList>
    </citation>
    <scope>NUCLEOTIDE SEQUENCE [LARGE SCALE GENOMIC DNA]</scope>
    <source>
        <strain evidence="2 5">1XD21-27</strain>
    </source>
</reference>
<reference evidence="3 4" key="1">
    <citation type="submission" date="2018-08" db="EMBL/GenBank/DDBJ databases">
        <title>A genome reference for cultivated species of the human gut microbiota.</title>
        <authorList>
            <person name="Zou Y."/>
            <person name="Xue W."/>
            <person name="Luo G."/>
        </authorList>
    </citation>
    <scope>NUCLEOTIDE SEQUENCE [LARGE SCALE GENOMIC DNA]</scope>
    <source>
        <strain evidence="3 4">OM08-17AT</strain>
    </source>
</reference>
<evidence type="ECO:0000313" key="5">
    <source>
        <dbReference type="Proteomes" id="UP000481807"/>
    </source>
</evidence>
<dbReference type="NCBIfam" id="TIGR04223">
    <property type="entry name" value="quorum_AgrD"/>
    <property type="match status" value="1"/>
</dbReference>
<comment type="caution">
    <text evidence="3">The sequence shown here is derived from an EMBL/GenBank/DDBJ whole genome shotgun (WGS) entry which is preliminary data.</text>
</comment>
<dbReference type="EMBL" id="QXWP01000006">
    <property type="protein sequence ID" value="NBH31415.1"/>
    <property type="molecule type" value="Genomic_DNA"/>
</dbReference>
<evidence type="ECO:0000313" key="6">
    <source>
        <dbReference type="Proteomes" id="UP000814367"/>
    </source>
</evidence>
<dbReference type="Pfam" id="PF05931">
    <property type="entry name" value="AgrD"/>
    <property type="match status" value="1"/>
</dbReference>
<dbReference type="Proteomes" id="UP000814367">
    <property type="component" value="Unassembled WGS sequence"/>
</dbReference>
<evidence type="ECO:0000313" key="3">
    <source>
        <dbReference type="EMBL" id="RGM27991.1"/>
    </source>
</evidence>
<dbReference type="AlphaFoldDB" id="A0A364UNY4"/>
<evidence type="ECO:0000313" key="2">
    <source>
        <dbReference type="EMBL" id="NBH31415.1"/>
    </source>
</evidence>
<evidence type="ECO:0000313" key="4">
    <source>
        <dbReference type="Proteomes" id="UP000261016"/>
    </source>
</evidence>
<keyword evidence="6" id="KW-1185">Reference proteome</keyword>
<protein>
    <submittedName>
        <fullName evidence="3">Cyclic lactone autoinducer peptide</fullName>
    </submittedName>
</protein>